<dbReference type="GO" id="GO:0003700">
    <property type="term" value="F:DNA-binding transcription factor activity"/>
    <property type="evidence" value="ECO:0007669"/>
    <property type="project" value="InterPro"/>
</dbReference>
<reference evidence="5" key="1">
    <citation type="journal article" date="2014" name="Int. J. Syst. Evol. Microbiol.">
        <title>Complete genome sequence of Corynebacterium casei LMG S-19264T (=DSM 44701T), isolated from a smear-ripened cheese.</title>
        <authorList>
            <consortium name="US DOE Joint Genome Institute (JGI-PGF)"/>
            <person name="Walter F."/>
            <person name="Albersmeier A."/>
            <person name="Kalinowski J."/>
            <person name="Ruckert C."/>
        </authorList>
    </citation>
    <scope>NUCLEOTIDE SEQUENCE</scope>
    <source>
        <strain evidence="5">JCM 4391</strain>
    </source>
</reference>
<dbReference type="RefSeq" id="WP_229891447.1">
    <property type="nucleotide sequence ID" value="NZ_BMTP01000012.1"/>
</dbReference>
<dbReference type="SMART" id="SM00345">
    <property type="entry name" value="HTH_GNTR"/>
    <property type="match status" value="1"/>
</dbReference>
<dbReference type="InterPro" id="IPR036390">
    <property type="entry name" value="WH_DNA-bd_sf"/>
</dbReference>
<reference evidence="5" key="2">
    <citation type="submission" date="2020-09" db="EMBL/GenBank/DDBJ databases">
        <authorList>
            <person name="Sun Q."/>
            <person name="Ohkuma M."/>
        </authorList>
    </citation>
    <scope>NUCLEOTIDE SEQUENCE</scope>
    <source>
        <strain evidence="5">JCM 4391</strain>
    </source>
</reference>
<evidence type="ECO:0000256" key="1">
    <source>
        <dbReference type="ARBA" id="ARBA00023015"/>
    </source>
</evidence>
<dbReference type="Gene3D" id="1.10.10.10">
    <property type="entry name" value="Winged helix-like DNA-binding domain superfamily/Winged helix DNA-binding domain"/>
    <property type="match status" value="1"/>
</dbReference>
<dbReference type="Proteomes" id="UP000636661">
    <property type="component" value="Unassembled WGS sequence"/>
</dbReference>
<evidence type="ECO:0000313" key="5">
    <source>
        <dbReference type="EMBL" id="GGU52379.1"/>
    </source>
</evidence>
<dbReference type="EMBL" id="BMTP01000012">
    <property type="protein sequence ID" value="GGU52379.1"/>
    <property type="molecule type" value="Genomic_DNA"/>
</dbReference>
<sequence length="254" mass="27964">MAKPHEDKRPLAERIAANLRQLIMSGDWEPGSKIPTTEDLVGEYGASNVTIQRALGILKTEGLLEGRAGSGVYVRERATQTIQPASFMAPAEDGQPYRWVTEAAKRSQRGANRLLFVGESAPPRRVRAVLGLADGEVAVLRSRVGLLDDEPAEVVDSYYPVDLARGTGLADRRKIPGGSPTLLAAMGYSPREQEDEVSSRPATTREYVHLELPADIPVIEVFRVVYSDDRRPIEVTTLVKPAHLFKMGYRLPLH</sequence>
<dbReference type="GO" id="GO:0045892">
    <property type="term" value="P:negative regulation of DNA-templated transcription"/>
    <property type="evidence" value="ECO:0007669"/>
    <property type="project" value="TreeGrafter"/>
</dbReference>
<dbReference type="InterPro" id="IPR000524">
    <property type="entry name" value="Tscrpt_reg_HTH_GntR"/>
</dbReference>
<keyword evidence="2" id="KW-0238">DNA-binding</keyword>
<dbReference type="InterPro" id="IPR036388">
    <property type="entry name" value="WH-like_DNA-bd_sf"/>
</dbReference>
<dbReference type="SUPFAM" id="SSF46785">
    <property type="entry name" value="Winged helix' DNA-binding domain"/>
    <property type="match status" value="1"/>
</dbReference>
<keyword evidence="3" id="KW-0804">Transcription</keyword>
<dbReference type="CDD" id="cd07377">
    <property type="entry name" value="WHTH_GntR"/>
    <property type="match status" value="1"/>
</dbReference>
<evidence type="ECO:0000259" key="4">
    <source>
        <dbReference type="PROSITE" id="PS50949"/>
    </source>
</evidence>
<evidence type="ECO:0000256" key="3">
    <source>
        <dbReference type="ARBA" id="ARBA00023163"/>
    </source>
</evidence>
<dbReference type="Pfam" id="PF00392">
    <property type="entry name" value="GntR"/>
    <property type="match status" value="1"/>
</dbReference>
<keyword evidence="1" id="KW-0805">Transcription regulation</keyword>
<organism evidence="5 6">
    <name type="scientific">Streptomyces lavendofoliae</name>
    <dbReference type="NCBI Taxonomy" id="67314"/>
    <lineage>
        <taxon>Bacteria</taxon>
        <taxon>Bacillati</taxon>
        <taxon>Actinomycetota</taxon>
        <taxon>Actinomycetes</taxon>
        <taxon>Kitasatosporales</taxon>
        <taxon>Streptomycetaceae</taxon>
        <taxon>Streptomyces</taxon>
    </lineage>
</organism>
<comment type="caution">
    <text evidence="5">The sequence shown here is derived from an EMBL/GenBank/DDBJ whole genome shotgun (WGS) entry which is preliminary data.</text>
</comment>
<protein>
    <submittedName>
        <fullName evidence="5">GntR family transcriptional regulator</fullName>
    </submittedName>
</protein>
<proteinExistence type="predicted"/>
<dbReference type="SMART" id="SM00866">
    <property type="entry name" value="UTRA"/>
    <property type="match status" value="1"/>
</dbReference>
<evidence type="ECO:0000313" key="6">
    <source>
        <dbReference type="Proteomes" id="UP000636661"/>
    </source>
</evidence>
<dbReference type="InterPro" id="IPR050679">
    <property type="entry name" value="Bact_HTH_transcr_reg"/>
</dbReference>
<dbReference type="Gene3D" id="3.40.1410.10">
    <property type="entry name" value="Chorismate lyase-like"/>
    <property type="match status" value="1"/>
</dbReference>
<keyword evidence="6" id="KW-1185">Reference proteome</keyword>
<accession>A0A918I1L5</accession>
<feature type="domain" description="HTH gntR-type" evidence="4">
    <location>
        <begin position="9"/>
        <end position="77"/>
    </location>
</feature>
<dbReference type="PANTHER" id="PTHR44846">
    <property type="entry name" value="MANNOSYL-D-GLYCERATE TRANSPORT/METABOLISM SYSTEM REPRESSOR MNGR-RELATED"/>
    <property type="match status" value="1"/>
</dbReference>
<evidence type="ECO:0000256" key="2">
    <source>
        <dbReference type="ARBA" id="ARBA00023125"/>
    </source>
</evidence>
<dbReference type="InterPro" id="IPR028978">
    <property type="entry name" value="Chorismate_lyase_/UTRA_dom_sf"/>
</dbReference>
<dbReference type="AlphaFoldDB" id="A0A918I1L5"/>
<dbReference type="Pfam" id="PF07702">
    <property type="entry name" value="UTRA"/>
    <property type="match status" value="1"/>
</dbReference>
<dbReference type="SUPFAM" id="SSF64288">
    <property type="entry name" value="Chorismate lyase-like"/>
    <property type="match status" value="1"/>
</dbReference>
<gene>
    <name evidence="5" type="ORF">GCM10010274_46620</name>
</gene>
<dbReference type="GO" id="GO:0003677">
    <property type="term" value="F:DNA binding"/>
    <property type="evidence" value="ECO:0007669"/>
    <property type="project" value="UniProtKB-KW"/>
</dbReference>
<dbReference type="PANTHER" id="PTHR44846:SF17">
    <property type="entry name" value="GNTR-FAMILY TRANSCRIPTIONAL REGULATOR"/>
    <property type="match status" value="1"/>
</dbReference>
<dbReference type="InterPro" id="IPR011663">
    <property type="entry name" value="UTRA"/>
</dbReference>
<dbReference type="PROSITE" id="PS50949">
    <property type="entry name" value="HTH_GNTR"/>
    <property type="match status" value="1"/>
</dbReference>
<name>A0A918I1L5_9ACTN</name>